<evidence type="ECO:0000313" key="2">
    <source>
        <dbReference type="Proteomes" id="UP001163835"/>
    </source>
</evidence>
<organism evidence="1 2">
    <name type="scientific">Lentinula aff. lateritia</name>
    <dbReference type="NCBI Taxonomy" id="2804960"/>
    <lineage>
        <taxon>Eukaryota</taxon>
        <taxon>Fungi</taxon>
        <taxon>Dikarya</taxon>
        <taxon>Basidiomycota</taxon>
        <taxon>Agaricomycotina</taxon>
        <taxon>Agaricomycetes</taxon>
        <taxon>Agaricomycetidae</taxon>
        <taxon>Agaricales</taxon>
        <taxon>Marasmiineae</taxon>
        <taxon>Omphalotaceae</taxon>
        <taxon>Lentinula</taxon>
    </lineage>
</organism>
<evidence type="ECO:0000313" key="1">
    <source>
        <dbReference type="EMBL" id="KAJ3806517.1"/>
    </source>
</evidence>
<accession>A0ACC1TP86</accession>
<comment type="caution">
    <text evidence="1">The sequence shown here is derived from an EMBL/GenBank/DDBJ whole genome shotgun (WGS) entry which is preliminary data.</text>
</comment>
<protein>
    <submittedName>
        <fullName evidence="1">Uncharacterized protein</fullName>
    </submittedName>
</protein>
<dbReference type="EMBL" id="MU795414">
    <property type="protein sequence ID" value="KAJ3806517.1"/>
    <property type="molecule type" value="Genomic_DNA"/>
</dbReference>
<dbReference type="Proteomes" id="UP001163835">
    <property type="component" value="Unassembled WGS sequence"/>
</dbReference>
<reference evidence="1" key="1">
    <citation type="submission" date="2022-09" db="EMBL/GenBank/DDBJ databases">
        <title>A Global Phylogenomic Analysis of the Shiitake Genus Lentinula.</title>
        <authorList>
            <consortium name="DOE Joint Genome Institute"/>
            <person name="Sierra-Patev S."/>
            <person name="Min B."/>
            <person name="Naranjo-Ortiz M."/>
            <person name="Looney B."/>
            <person name="Konkel Z."/>
            <person name="Slot J.C."/>
            <person name="Sakamoto Y."/>
            <person name="Steenwyk J.L."/>
            <person name="Rokas A."/>
            <person name="Carro J."/>
            <person name="Camarero S."/>
            <person name="Ferreira P."/>
            <person name="Molpeceres G."/>
            <person name="Ruiz-Duenas F.J."/>
            <person name="Serrano A."/>
            <person name="Henrissat B."/>
            <person name="Drula E."/>
            <person name="Hughes K.W."/>
            <person name="Mata J.L."/>
            <person name="Ishikawa N.K."/>
            <person name="Vargas-Isla R."/>
            <person name="Ushijima S."/>
            <person name="Smith C.A."/>
            <person name="Ahrendt S."/>
            <person name="Andreopoulos W."/>
            <person name="He G."/>
            <person name="Labutti K."/>
            <person name="Lipzen A."/>
            <person name="Ng V."/>
            <person name="Riley R."/>
            <person name="Sandor L."/>
            <person name="Barry K."/>
            <person name="Martinez A.T."/>
            <person name="Xiao Y."/>
            <person name="Gibbons J.G."/>
            <person name="Terashima K."/>
            <person name="Grigoriev I.V."/>
            <person name="Hibbett D.S."/>
        </authorList>
    </citation>
    <scope>NUCLEOTIDE SEQUENCE</scope>
    <source>
        <strain evidence="1">TMI1499</strain>
    </source>
</reference>
<sequence length="196" mass="21886">MHRRTFELPQLFCHRPPVSPPRAPIQIQPNLMEFLTPFGQILSLMVKFNGPWHQSLNGILTFFGPLYSTSTSPSKKKKAAAAAAAKQKAEEETARKVAEEERAQAAAREERGKRMAEAAMARSRRGTSPGEVSASPRRPIVEIRRVKGKGKERVQAEAAGGDEEEDDEDDRAPCKQCRAKKNLLPDAGWQEKLYHL</sequence>
<keyword evidence="2" id="KW-1185">Reference proteome</keyword>
<gene>
    <name evidence="1" type="ORF">F5876DRAFT_68893</name>
</gene>
<name>A0ACC1TP86_9AGAR</name>
<proteinExistence type="predicted"/>